<proteinExistence type="predicted"/>
<accession>A0A7X6ATW3</accession>
<protein>
    <submittedName>
        <fullName evidence="2">Uncharacterized protein</fullName>
    </submittedName>
</protein>
<dbReference type="Proteomes" id="UP000536624">
    <property type="component" value="Unassembled WGS sequence"/>
</dbReference>
<name>A0A7X6ATW3_STRMQ</name>
<evidence type="ECO:0000256" key="1">
    <source>
        <dbReference type="SAM" id="Phobius"/>
    </source>
</evidence>
<keyword evidence="1" id="KW-0812">Transmembrane</keyword>
<keyword evidence="1" id="KW-0472">Membrane</keyword>
<gene>
    <name evidence="2" type="ORF">SMALB_0114</name>
</gene>
<feature type="transmembrane region" description="Helical" evidence="1">
    <location>
        <begin position="31"/>
        <end position="49"/>
    </location>
</feature>
<sequence>MINPDEYEATATKAGLGEVVAVHPRYRPVTLAMQAWIGGAALAIGMGAGVAVGTWWPLAAAVVVAIAAGIAYGRLAPVQGLQAVLVYQGGLLLAAQAGPDRTIRWDDIRATEYTPESYRDERLGAGQTRTTRTYAQGTIWIAAAAGPITLLHVRRMARLFEEIDNRIIPAIQVDLDETLRAEGNVQFDRGRLAVTPAGLVHTPPYGQGGEFAWSQVRSVKASSHGELEIKVTGQPPIRLRLLNARAAVEFIEELRSAGGSGQP</sequence>
<dbReference type="EMBL" id="JAALLH010000001">
    <property type="protein sequence ID" value="NIY62213.1"/>
    <property type="molecule type" value="Genomic_DNA"/>
</dbReference>
<evidence type="ECO:0000313" key="3">
    <source>
        <dbReference type="Proteomes" id="UP000536624"/>
    </source>
</evidence>
<dbReference type="AlphaFoldDB" id="A0A7X6ATW3"/>
<keyword evidence="1" id="KW-1133">Transmembrane helix</keyword>
<evidence type="ECO:0000313" key="2">
    <source>
        <dbReference type="EMBL" id="NIY62213.1"/>
    </source>
</evidence>
<reference evidence="2 3" key="1">
    <citation type="submission" date="2020-02" db="EMBL/GenBank/DDBJ databases">
        <title>Streptomyces malaysiensis DSM14702 (JHCC583434, PFL_A843) Genome sequencing and assembly.</title>
        <authorList>
            <person name="Samborskyy M."/>
        </authorList>
    </citation>
    <scope>NUCLEOTIDE SEQUENCE [LARGE SCALE GENOMIC DNA]</scope>
    <source>
        <strain evidence="2 3">DSM 14702</strain>
    </source>
</reference>
<organism evidence="2 3">
    <name type="scientific">Streptomyces malaysiensis</name>
    <dbReference type="NCBI Taxonomy" id="92644"/>
    <lineage>
        <taxon>Bacteria</taxon>
        <taxon>Bacillati</taxon>
        <taxon>Actinomycetota</taxon>
        <taxon>Actinomycetes</taxon>
        <taxon>Kitasatosporales</taxon>
        <taxon>Streptomycetaceae</taxon>
        <taxon>Streptomyces</taxon>
        <taxon>Streptomyces violaceusniger group</taxon>
    </lineage>
</organism>
<comment type="caution">
    <text evidence="2">The sequence shown here is derived from an EMBL/GenBank/DDBJ whole genome shotgun (WGS) entry which is preliminary data.</text>
</comment>